<feature type="domain" description="Transcriptional regulator SgrR N-terminal HTH" evidence="3">
    <location>
        <begin position="2"/>
        <end position="109"/>
    </location>
</feature>
<dbReference type="Gene3D" id="3.90.76.10">
    <property type="entry name" value="Dipeptide-binding Protein, Domain 1"/>
    <property type="match status" value="1"/>
</dbReference>
<feature type="domain" description="Solute-binding protein family 5" evidence="2">
    <location>
        <begin position="173"/>
        <end position="402"/>
    </location>
</feature>
<reference evidence="4 5" key="1">
    <citation type="submission" date="2020-04" db="EMBL/GenBank/DDBJ databases">
        <title>Genome sequencing of novel species.</title>
        <authorList>
            <person name="Heo J."/>
            <person name="Kim S.-J."/>
            <person name="Kim J.-S."/>
            <person name="Hong S.-B."/>
            <person name="Kwon S.-W."/>
        </authorList>
    </citation>
    <scope>NUCLEOTIDE SEQUENCE [LARGE SCALE GENOMIC DNA]</scope>
    <source>
        <strain evidence="4 5">MFER-1</strain>
    </source>
</reference>
<protein>
    <submittedName>
        <fullName evidence="4">ABC transporter substrate-binding protein</fullName>
    </submittedName>
</protein>
<dbReference type="PANTHER" id="PTHR30290:SF72">
    <property type="entry name" value="HTH-TYPE TRANSCRIPTIONAL REGULATOR SGRR"/>
    <property type="match status" value="1"/>
</dbReference>
<keyword evidence="5" id="KW-1185">Reference proteome</keyword>
<dbReference type="RefSeq" id="WP_169281727.1">
    <property type="nucleotide sequence ID" value="NZ_CP051680.1"/>
</dbReference>
<dbReference type="GO" id="GO:1904680">
    <property type="term" value="F:peptide transmembrane transporter activity"/>
    <property type="evidence" value="ECO:0007669"/>
    <property type="project" value="TreeGrafter"/>
</dbReference>
<keyword evidence="1" id="KW-0238">DNA-binding</keyword>
<dbReference type="Gene3D" id="3.40.190.10">
    <property type="entry name" value="Periplasmic binding protein-like II"/>
    <property type="match status" value="1"/>
</dbReference>
<dbReference type="Gene3D" id="3.10.105.10">
    <property type="entry name" value="Dipeptide-binding Protein, Domain 3"/>
    <property type="match status" value="1"/>
</dbReference>
<dbReference type="Pfam" id="PF12793">
    <property type="entry name" value="SgrR_N"/>
    <property type="match status" value="1"/>
</dbReference>
<evidence type="ECO:0000313" key="4">
    <source>
        <dbReference type="EMBL" id="QJD85465.1"/>
    </source>
</evidence>
<dbReference type="Pfam" id="PF00496">
    <property type="entry name" value="SBP_bac_5"/>
    <property type="match status" value="1"/>
</dbReference>
<dbReference type="EMBL" id="CP051680">
    <property type="protein sequence ID" value="QJD85465.1"/>
    <property type="molecule type" value="Genomic_DNA"/>
</dbReference>
<dbReference type="KEGG" id="cheb:HH215_21305"/>
<dbReference type="SUPFAM" id="SSF53850">
    <property type="entry name" value="Periplasmic binding protein-like II"/>
    <property type="match status" value="1"/>
</dbReference>
<dbReference type="GO" id="GO:0003677">
    <property type="term" value="F:DNA binding"/>
    <property type="evidence" value="ECO:0007669"/>
    <property type="project" value="UniProtKB-KW"/>
</dbReference>
<name>A0A7Z2VM39_9BACL</name>
<evidence type="ECO:0000256" key="1">
    <source>
        <dbReference type="ARBA" id="ARBA00023125"/>
    </source>
</evidence>
<evidence type="ECO:0000259" key="3">
    <source>
        <dbReference type="Pfam" id="PF12793"/>
    </source>
</evidence>
<dbReference type="InterPro" id="IPR039424">
    <property type="entry name" value="SBP_5"/>
</dbReference>
<evidence type="ECO:0000259" key="2">
    <source>
        <dbReference type="Pfam" id="PF00496"/>
    </source>
</evidence>
<organism evidence="4 5">
    <name type="scientific">Cohnella herbarum</name>
    <dbReference type="NCBI Taxonomy" id="2728023"/>
    <lineage>
        <taxon>Bacteria</taxon>
        <taxon>Bacillati</taxon>
        <taxon>Bacillota</taxon>
        <taxon>Bacilli</taxon>
        <taxon>Bacillales</taxon>
        <taxon>Paenibacillaceae</taxon>
        <taxon>Cohnella</taxon>
    </lineage>
</organism>
<dbReference type="InterPro" id="IPR000914">
    <property type="entry name" value="SBP_5_dom"/>
</dbReference>
<dbReference type="AlphaFoldDB" id="A0A7Z2VM39"/>
<accession>A0A7Z2VM39</accession>
<dbReference type="InterPro" id="IPR025370">
    <property type="entry name" value="SgrR_HTH_N"/>
</dbReference>
<evidence type="ECO:0000313" key="5">
    <source>
        <dbReference type="Proteomes" id="UP000502248"/>
    </source>
</evidence>
<dbReference type="PANTHER" id="PTHR30290">
    <property type="entry name" value="PERIPLASMIC BINDING COMPONENT OF ABC TRANSPORTER"/>
    <property type="match status" value="1"/>
</dbReference>
<sequence>MKLHQHFLQLHSRFGSVDSVETTLEEIGKLLDCTPRNATNIIRSMSGDGWISWEASRGRGRRSKLSFIAQPEEIAVQSMLQAINRKDITRAIDQIRIHKQSSTLQEHLQGWLLSYFGHHAETSSDRQIDTLRLPIRQPLHTIDPLYMNLLAESFVASHVFDGLVRRTDESDEILPSIAHAWETDDTRTQWTFFLRKEVLFHHGKVLTAEDVVYTFERLIRSSRRTLYSLIYKQIKAVRALNPTTVTFELEEPNELFLPFLCTSRAAIVPKDLNQMGSLRFGTAPLGTGPFKISEMNEGICVLEVFAPYFQGRAHLDRVEIVHVPWATEETGANANADQLSPFHVIHNPSAADGTRSHIHSDTTVRKFFTCNTQKAGPLSDPTVRAHLFGCLQGDRETIKTDIPASGHTGAIPIQIATIPPYKPDADALARRLEEHGYSCTVVSVSPEEFKGDVRLASDLILFSLFRDQDRQLRLFDLYLTIAEHVDSHMRIDIEQTLQRVARESDPAARAGHLDKIERLLVREHQLYILSEKPLPTAYLPSVRGVTFNSQGWVNLRTIWFPPIAIKRSGDS</sequence>
<dbReference type="Proteomes" id="UP000502248">
    <property type="component" value="Chromosome"/>
</dbReference>
<proteinExistence type="predicted"/>
<gene>
    <name evidence="4" type="ORF">HH215_21305</name>
</gene>
<dbReference type="GO" id="GO:0015833">
    <property type="term" value="P:peptide transport"/>
    <property type="evidence" value="ECO:0007669"/>
    <property type="project" value="TreeGrafter"/>
</dbReference>